<name>A0ACB9WXW9_CHAAC</name>
<organism evidence="1 2">
    <name type="scientific">Chaenocephalus aceratus</name>
    <name type="common">Blackfin icefish</name>
    <name type="synonym">Chaenichthys aceratus</name>
    <dbReference type="NCBI Taxonomy" id="36190"/>
    <lineage>
        <taxon>Eukaryota</taxon>
        <taxon>Metazoa</taxon>
        <taxon>Chordata</taxon>
        <taxon>Craniata</taxon>
        <taxon>Vertebrata</taxon>
        <taxon>Euteleostomi</taxon>
        <taxon>Actinopterygii</taxon>
        <taxon>Neopterygii</taxon>
        <taxon>Teleostei</taxon>
        <taxon>Neoteleostei</taxon>
        <taxon>Acanthomorphata</taxon>
        <taxon>Eupercaria</taxon>
        <taxon>Perciformes</taxon>
        <taxon>Notothenioidei</taxon>
        <taxon>Channichthyidae</taxon>
        <taxon>Chaenocephalus</taxon>
    </lineage>
</organism>
<dbReference type="EMBL" id="CM043794">
    <property type="protein sequence ID" value="KAI4818916.1"/>
    <property type="molecule type" value="Genomic_DNA"/>
</dbReference>
<proteinExistence type="predicted"/>
<dbReference type="Proteomes" id="UP001057452">
    <property type="component" value="Chromosome 10"/>
</dbReference>
<evidence type="ECO:0000313" key="1">
    <source>
        <dbReference type="EMBL" id="KAI4818916.1"/>
    </source>
</evidence>
<evidence type="ECO:0000313" key="2">
    <source>
        <dbReference type="Proteomes" id="UP001057452"/>
    </source>
</evidence>
<accession>A0ACB9WXW9</accession>
<gene>
    <name evidence="1" type="ORF">KUCAC02_004206</name>
</gene>
<comment type="caution">
    <text evidence="1">The sequence shown here is derived from an EMBL/GenBank/DDBJ whole genome shotgun (WGS) entry which is preliminary data.</text>
</comment>
<keyword evidence="2" id="KW-1185">Reference proteome</keyword>
<protein>
    <submittedName>
        <fullName evidence="1">Uncharacterized protein</fullName>
    </submittedName>
</protein>
<reference evidence="1" key="1">
    <citation type="submission" date="2022-05" db="EMBL/GenBank/DDBJ databases">
        <title>Chromosome-level genome of Chaenocephalus aceratus.</title>
        <authorList>
            <person name="Park H."/>
        </authorList>
    </citation>
    <scope>NUCLEOTIDE SEQUENCE</scope>
    <source>
        <strain evidence="1">KU_202001</strain>
    </source>
</reference>
<sequence length="43" mass="5126">MHLLKSTFIIIIITMVIVTCGIYLHYIILRCFHMCVLLIHMYT</sequence>